<evidence type="ECO:0000313" key="9">
    <source>
        <dbReference type="EMBL" id="PJI94676.1"/>
    </source>
</evidence>
<protein>
    <submittedName>
        <fullName evidence="9">FtsX-like permease family protein</fullName>
    </submittedName>
</protein>
<dbReference type="RefSeq" id="WP_100348664.1">
    <property type="nucleotide sequence ID" value="NZ_PGTZ01000006.1"/>
</dbReference>
<feature type="transmembrane region" description="Helical" evidence="7">
    <location>
        <begin position="1014"/>
        <end position="1043"/>
    </location>
</feature>
<evidence type="ECO:0000259" key="8">
    <source>
        <dbReference type="Pfam" id="PF02687"/>
    </source>
</evidence>
<feature type="transmembrane region" description="Helical" evidence="7">
    <location>
        <begin position="18"/>
        <end position="40"/>
    </location>
</feature>
<dbReference type="InterPro" id="IPR051447">
    <property type="entry name" value="Lipoprotein-release_system"/>
</dbReference>
<keyword evidence="6 7" id="KW-0472">Membrane</keyword>
<keyword evidence="5 7" id="KW-1133">Transmembrane helix</keyword>
<keyword evidence="4 7" id="KW-0812">Transmembrane</keyword>
<feature type="transmembrane region" description="Helical" evidence="7">
    <location>
        <begin position="402"/>
        <end position="423"/>
    </location>
</feature>
<evidence type="ECO:0000313" key="10">
    <source>
        <dbReference type="Proteomes" id="UP000231586"/>
    </source>
</evidence>
<dbReference type="OrthoDB" id="5101691at2"/>
<evidence type="ECO:0000256" key="3">
    <source>
        <dbReference type="ARBA" id="ARBA00022475"/>
    </source>
</evidence>
<feature type="domain" description="ABC3 transporter permease C-terminal" evidence="8">
    <location>
        <begin position="965"/>
        <end position="1078"/>
    </location>
</feature>
<dbReference type="AlphaFoldDB" id="A0A2M8WUX7"/>
<dbReference type="PANTHER" id="PTHR30489">
    <property type="entry name" value="LIPOPROTEIN-RELEASING SYSTEM TRANSMEMBRANE PROTEIN LOLE"/>
    <property type="match status" value="1"/>
</dbReference>
<accession>A0A2M8WUX7</accession>
<dbReference type="InterPro" id="IPR003838">
    <property type="entry name" value="ABC3_permease_C"/>
</dbReference>
<evidence type="ECO:0000256" key="2">
    <source>
        <dbReference type="ARBA" id="ARBA00005236"/>
    </source>
</evidence>
<evidence type="ECO:0000256" key="1">
    <source>
        <dbReference type="ARBA" id="ARBA00004651"/>
    </source>
</evidence>
<evidence type="ECO:0000256" key="7">
    <source>
        <dbReference type="SAM" id="Phobius"/>
    </source>
</evidence>
<feature type="transmembrane region" description="Helical" evidence="7">
    <location>
        <begin position="542"/>
        <end position="562"/>
    </location>
</feature>
<proteinExistence type="inferred from homology"/>
<feature type="transmembrane region" description="Helical" evidence="7">
    <location>
        <begin position="961"/>
        <end position="986"/>
    </location>
</feature>
<evidence type="ECO:0000256" key="5">
    <source>
        <dbReference type="ARBA" id="ARBA00022989"/>
    </source>
</evidence>
<dbReference type="EMBL" id="PGTZ01000006">
    <property type="protein sequence ID" value="PJI94676.1"/>
    <property type="molecule type" value="Genomic_DNA"/>
</dbReference>
<dbReference type="Pfam" id="PF02687">
    <property type="entry name" value="FtsX"/>
    <property type="match status" value="2"/>
</dbReference>
<feature type="transmembrane region" description="Helical" evidence="7">
    <location>
        <begin position="352"/>
        <end position="374"/>
    </location>
</feature>
<dbReference type="PANTHER" id="PTHR30489:SF0">
    <property type="entry name" value="LIPOPROTEIN-RELEASING SYSTEM TRANSMEMBRANE PROTEIN LOLE"/>
    <property type="match status" value="1"/>
</dbReference>
<feature type="transmembrane region" description="Helical" evidence="7">
    <location>
        <begin position="1063"/>
        <end position="1085"/>
    </location>
</feature>
<feature type="domain" description="ABC3 transporter permease C-terminal" evidence="8">
    <location>
        <begin position="311"/>
        <end position="417"/>
    </location>
</feature>
<reference evidence="9 10" key="1">
    <citation type="submission" date="2017-11" db="EMBL/GenBank/DDBJ databases">
        <title>Genomic Encyclopedia of Archaeal and Bacterial Type Strains, Phase II (KMG-II): From Individual Species to Whole Genera.</title>
        <authorList>
            <person name="Goeker M."/>
        </authorList>
    </citation>
    <scope>NUCLEOTIDE SEQUENCE [LARGE SCALE GENOMIC DNA]</scope>
    <source>
        <strain evidence="9 10">DSM 22413</strain>
    </source>
</reference>
<feature type="transmembrane region" description="Helical" evidence="7">
    <location>
        <begin position="307"/>
        <end position="331"/>
    </location>
</feature>
<sequence>MRWTWNVLRHRALAQRALFLPVLAVTVVSATLLGTFALLLSAGQHRALEIGLERQPVAQREIDARYMLEDDTAGPSVLSTGNAALDDFLGSLPVDRTAWLSSQMYEVDGTAEARAPYVYVASYPVVADGTRLVDGSLPTSATDAAGHLQVAIPQEAAQAYGWHVGSVVRASDAAGSGPATFVVTGTFERTGALAPWSRDVLAGATHDPSHPVVGSSHTARTQAWGPFLVTPDAFTSGRATLVQADLVAAPRFGDTAAAEVTSLRDRLGTARATLSAATPDGVASFLLTTQLPQTIDAAETALGITQVGLVIVGLVLVVLTVTVLLLAARLLAERRAAEQSLMASRGATNGQILRLAALESLAVAVVTTAIAPWLSSLLYRVVTGVGPFERAGLHTDPGLPRALWVTCAATALVLAGVLLGPVLTRRADVVDADPQVVRRNRGGGLARTGADLALVVLAAIALVQLRTYRTPAPGGVDGIGSLDPVLVVTPALVLLAGGVLALRLLPHVARLWERAAARSRALVGPLAAWEVARRPGRAAGAMLLLTLVVGGGTFAQSFLATWHGSQLDQSDLAVGTDVRVVSAARTPLAASATVSSAPHVRRAAAVTDRSVTVGSPWATSSFVQEQLVAVDTTHADDLLRGRTDAAGWSRSTAALHPTTALQGVPLPGAPTDLVLDLTSSSTPALAGGLFVSLVVQDAHGGLTSVDLRTQEIDGTASDVVVPLGSAAAGSTLVGVKVAVMPTAADEITLARTADGLGLDLTVSNLRVVPSGGDATDAAPVPLDSVDWTARGLTGPITGPDAGSSVTHVAHDGDALRLSESVDAVRARSSGMGLFAVTTPAATSSGPVLVTPGLLSSVGSKVGDQLTVDLGDATVDVTVAGTVDHLPGEPGTDGILADSTTLARAYLLAGGTASLTDEWWLQVPDADADAVAADLVDVGAATTRVAAREDATVGPLHVGVVAALWIVTVAGVGLAVAGLALSATFSVRTRRLELARLQAVGASRRGLVRSVLTEYAVLGSLGVVAGLALGALLGRVIVPLVTVSASGGPPVPSVLLHAAWTTQLRLLVVLVVLVGVTVATTTNALLRRASGELLRLGDDR</sequence>
<dbReference type="Proteomes" id="UP000231586">
    <property type="component" value="Unassembled WGS sequence"/>
</dbReference>
<keyword evidence="10" id="KW-1185">Reference proteome</keyword>
<gene>
    <name evidence="9" type="ORF">CLV34_0521</name>
</gene>
<evidence type="ECO:0000256" key="4">
    <source>
        <dbReference type="ARBA" id="ARBA00022692"/>
    </source>
</evidence>
<comment type="similarity">
    <text evidence="2">Belongs to the ABC-4 integral membrane protein family. LolC/E subfamily.</text>
</comment>
<comment type="caution">
    <text evidence="9">The sequence shown here is derived from an EMBL/GenBank/DDBJ whole genome shotgun (WGS) entry which is preliminary data.</text>
</comment>
<evidence type="ECO:0000256" key="6">
    <source>
        <dbReference type="ARBA" id="ARBA00023136"/>
    </source>
</evidence>
<keyword evidence="3" id="KW-1003">Cell membrane</keyword>
<dbReference type="GO" id="GO:0044874">
    <property type="term" value="P:lipoprotein localization to outer membrane"/>
    <property type="evidence" value="ECO:0007669"/>
    <property type="project" value="TreeGrafter"/>
</dbReference>
<feature type="transmembrane region" description="Helical" evidence="7">
    <location>
        <begin position="444"/>
        <end position="465"/>
    </location>
</feature>
<feature type="transmembrane region" description="Helical" evidence="7">
    <location>
        <begin position="485"/>
        <end position="505"/>
    </location>
</feature>
<dbReference type="GO" id="GO:0098797">
    <property type="term" value="C:plasma membrane protein complex"/>
    <property type="evidence" value="ECO:0007669"/>
    <property type="project" value="TreeGrafter"/>
</dbReference>
<name>A0A2M8WUX7_9MICO</name>
<comment type="subcellular location">
    <subcellularLocation>
        <location evidence="1">Cell membrane</location>
        <topology evidence="1">Multi-pass membrane protein</topology>
    </subcellularLocation>
</comment>
<organism evidence="9 10">
    <name type="scientific">Luteimicrobium subarcticum</name>
    <dbReference type="NCBI Taxonomy" id="620910"/>
    <lineage>
        <taxon>Bacteria</taxon>
        <taxon>Bacillati</taxon>
        <taxon>Actinomycetota</taxon>
        <taxon>Actinomycetes</taxon>
        <taxon>Micrococcales</taxon>
        <taxon>Luteimicrobium</taxon>
    </lineage>
</organism>